<gene>
    <name evidence="3" type="ORF">SSX86_023618</name>
</gene>
<feature type="domain" description="KIB1-4 beta-propeller" evidence="2">
    <location>
        <begin position="424"/>
        <end position="664"/>
    </location>
</feature>
<sequence>MEEKQASCDQKLSTVIAENHHYQYHQCNELKERRIRGCLHDWLILSDDLEVFWSFWNPLTSKLIRLPPLKLREEEAYYQCCLTSPPDDQGSVFLLFSDSVPTIVFCRLDRKRKRLKWTEMSYVKQLRSISNNDDNEDSFLCRPTCWNGKVYAFYFGDDLSVVHVNIVVKPKEVVISLLQFAEMPLLYSIHHPYIRRPFLKGTCIGLFYIQLDFRDEMIDDVHLLKLDMTSMKWKEVVELEDAILFIETSDDYYPICYYNSAVGSELGGYAHIFCKSRKVIYSFHAKDRTLSLSSKSSLLRECQSLAWSMLESKREERDKDAKVVVRPVKREKTVFDSTTSGQSHLLNMPLDILELIMKHCISIEYMKFRATCKHCYLAAPAIQWSNKSMLRRLNNYSLVSPWLMRFDNHRGIITVIDPLFGDKYFIKTPQELNDVYKICCSRYGWLLVYKAGEEIEEGDRIMFFNPFTSNIIKLPWIEYLESFCFSAPPTSPGCMVIGFRSYGTSHVCIHFVSEGSRWHRYGLDFGGDPYLYHFPAFSGLDIYALGNNEVLEVFRDFTTNDYSWEVVSGKAPRSCHCKSPARYFLSNCDHHRLLVEVGGFGGSVEVFQHNESTLEWEKIDELGTHMIYISYTSCICLEAISPEMGNKIYFPRLLHDDDTKIIFYSLKTCRYHTFDDKIIQESLGADLSETKQHCYPHTWIEPSWR</sequence>
<evidence type="ECO:0008006" key="5">
    <source>
        <dbReference type="Google" id="ProtNLM"/>
    </source>
</evidence>
<feature type="domain" description="F-box" evidence="1">
    <location>
        <begin position="345"/>
        <end position="376"/>
    </location>
</feature>
<dbReference type="EMBL" id="JBCNJP010000023">
    <property type="protein sequence ID" value="KAK9058775.1"/>
    <property type="molecule type" value="Genomic_DNA"/>
</dbReference>
<evidence type="ECO:0000313" key="4">
    <source>
        <dbReference type="Proteomes" id="UP001408789"/>
    </source>
</evidence>
<dbReference type="AlphaFoldDB" id="A0AAP0CQZ8"/>
<dbReference type="PANTHER" id="PTHR33127:SF5">
    <property type="entry name" value="TRANSMEMBRANE PROTEIN"/>
    <property type="match status" value="1"/>
</dbReference>
<keyword evidence="4" id="KW-1185">Reference proteome</keyword>
<dbReference type="Pfam" id="PF00646">
    <property type="entry name" value="F-box"/>
    <property type="match status" value="1"/>
</dbReference>
<proteinExistence type="predicted"/>
<reference evidence="3 4" key="1">
    <citation type="submission" date="2024-04" db="EMBL/GenBank/DDBJ databases">
        <title>The reference genome of an endangered Asteraceae, Deinandra increscens subsp. villosa, native to the Central Coast of California.</title>
        <authorList>
            <person name="Guilliams M."/>
            <person name="Hasenstab-Lehman K."/>
            <person name="Meyer R."/>
            <person name="Mcevoy S."/>
        </authorList>
    </citation>
    <scope>NUCLEOTIDE SEQUENCE [LARGE SCALE GENOMIC DNA]</scope>
    <source>
        <tissue evidence="3">Leaf</tissue>
    </source>
</reference>
<dbReference type="InterPro" id="IPR005174">
    <property type="entry name" value="KIB1-4_b-propeller"/>
</dbReference>
<dbReference type="PANTHER" id="PTHR33127">
    <property type="entry name" value="TRANSMEMBRANE PROTEIN"/>
    <property type="match status" value="1"/>
</dbReference>
<evidence type="ECO:0000259" key="2">
    <source>
        <dbReference type="Pfam" id="PF03478"/>
    </source>
</evidence>
<name>A0AAP0CQZ8_9ASTR</name>
<dbReference type="Pfam" id="PF03478">
    <property type="entry name" value="Beta-prop_KIB1-4"/>
    <property type="match status" value="2"/>
</dbReference>
<dbReference type="Proteomes" id="UP001408789">
    <property type="component" value="Unassembled WGS sequence"/>
</dbReference>
<dbReference type="InterPro" id="IPR001810">
    <property type="entry name" value="F-box_dom"/>
</dbReference>
<evidence type="ECO:0000313" key="3">
    <source>
        <dbReference type="EMBL" id="KAK9058775.1"/>
    </source>
</evidence>
<evidence type="ECO:0000259" key="1">
    <source>
        <dbReference type="Pfam" id="PF00646"/>
    </source>
</evidence>
<organism evidence="3 4">
    <name type="scientific">Deinandra increscens subsp. villosa</name>
    <dbReference type="NCBI Taxonomy" id="3103831"/>
    <lineage>
        <taxon>Eukaryota</taxon>
        <taxon>Viridiplantae</taxon>
        <taxon>Streptophyta</taxon>
        <taxon>Embryophyta</taxon>
        <taxon>Tracheophyta</taxon>
        <taxon>Spermatophyta</taxon>
        <taxon>Magnoliopsida</taxon>
        <taxon>eudicotyledons</taxon>
        <taxon>Gunneridae</taxon>
        <taxon>Pentapetalae</taxon>
        <taxon>asterids</taxon>
        <taxon>campanulids</taxon>
        <taxon>Asterales</taxon>
        <taxon>Asteraceae</taxon>
        <taxon>Asteroideae</taxon>
        <taxon>Heliantheae alliance</taxon>
        <taxon>Madieae</taxon>
        <taxon>Madiinae</taxon>
        <taxon>Deinandra</taxon>
    </lineage>
</organism>
<comment type="caution">
    <text evidence="3">The sequence shown here is derived from an EMBL/GenBank/DDBJ whole genome shotgun (WGS) entry which is preliminary data.</text>
</comment>
<protein>
    <recommendedName>
        <fullName evidence="5">F-box domain-containing protein</fullName>
    </recommendedName>
</protein>
<feature type="domain" description="KIB1-4 beta-propeller" evidence="2">
    <location>
        <begin position="21"/>
        <end position="248"/>
    </location>
</feature>
<accession>A0AAP0CQZ8</accession>